<keyword evidence="2" id="KW-1185">Reference proteome</keyword>
<name>A0AAE1F180_PETCI</name>
<evidence type="ECO:0000313" key="2">
    <source>
        <dbReference type="Proteomes" id="UP001286313"/>
    </source>
</evidence>
<dbReference type="AlphaFoldDB" id="A0AAE1F180"/>
<protein>
    <submittedName>
        <fullName evidence="1">Uncharacterized protein</fullName>
    </submittedName>
</protein>
<accession>A0AAE1F180</accession>
<proteinExistence type="predicted"/>
<comment type="caution">
    <text evidence="1">The sequence shown here is derived from an EMBL/GenBank/DDBJ whole genome shotgun (WGS) entry which is preliminary data.</text>
</comment>
<dbReference type="Proteomes" id="UP001286313">
    <property type="component" value="Unassembled WGS sequence"/>
</dbReference>
<gene>
    <name evidence="1" type="ORF">Pcinc_028855</name>
</gene>
<organism evidence="1 2">
    <name type="scientific">Petrolisthes cinctipes</name>
    <name type="common">Flat porcelain crab</name>
    <dbReference type="NCBI Taxonomy" id="88211"/>
    <lineage>
        <taxon>Eukaryota</taxon>
        <taxon>Metazoa</taxon>
        <taxon>Ecdysozoa</taxon>
        <taxon>Arthropoda</taxon>
        <taxon>Crustacea</taxon>
        <taxon>Multicrustacea</taxon>
        <taxon>Malacostraca</taxon>
        <taxon>Eumalacostraca</taxon>
        <taxon>Eucarida</taxon>
        <taxon>Decapoda</taxon>
        <taxon>Pleocyemata</taxon>
        <taxon>Anomura</taxon>
        <taxon>Galatheoidea</taxon>
        <taxon>Porcellanidae</taxon>
        <taxon>Petrolisthes</taxon>
    </lineage>
</organism>
<dbReference type="EMBL" id="JAWQEG010003566">
    <property type="protein sequence ID" value="KAK3865545.1"/>
    <property type="molecule type" value="Genomic_DNA"/>
</dbReference>
<evidence type="ECO:0000313" key="1">
    <source>
        <dbReference type="EMBL" id="KAK3865545.1"/>
    </source>
</evidence>
<sequence length="165" mass="17690">MVVDVTPFIWYPVESVVRGVDVTLAGVICSQLVSRLYKGPGAALLSISSLQRLPELTLKMKAVFVLLAVVGAAVAMPTPDAEAKADPALFYSSYPYSPYSPYSPLTYSIKTAGASASTVPLTYSSYPSFPLTYGLPYGLPYSHSFGYPYYGGLPLVVKPAETKDK</sequence>
<reference evidence="1" key="1">
    <citation type="submission" date="2023-10" db="EMBL/GenBank/DDBJ databases">
        <title>Genome assemblies of two species of porcelain crab, Petrolisthes cinctipes and Petrolisthes manimaculis (Anomura: Porcellanidae).</title>
        <authorList>
            <person name="Angst P."/>
        </authorList>
    </citation>
    <scope>NUCLEOTIDE SEQUENCE</scope>
    <source>
        <strain evidence="1">PB745_01</strain>
        <tissue evidence="1">Gill</tissue>
    </source>
</reference>